<dbReference type="Proteomes" id="UP000077671">
    <property type="component" value="Unassembled WGS sequence"/>
</dbReference>
<gene>
    <name evidence="1" type="ORF">A4X03_0g7539</name>
</gene>
<comment type="caution">
    <text evidence="1">The sequence shown here is derived from an EMBL/GenBank/DDBJ whole genome shotgun (WGS) entry which is preliminary data.</text>
</comment>
<evidence type="ECO:0000313" key="1">
    <source>
        <dbReference type="EMBL" id="KAE8244441.1"/>
    </source>
</evidence>
<sequence length="153" mass="17381">MFGSPYFFPINPFQLLSLNIPQLMWSTWRQMTIDLGPEEFGLSDTLAADLGAFVSENAHRYPTVFSSCSPRDIAKHHNSKYRMVEWAAVFHHFVPAFLYDIKAPDEVQTMVSEFIIASDAAMSDQGMTSNEVDELQARIHQVRPKLGASLRQQ</sequence>
<dbReference type="EMBL" id="LWDD02001826">
    <property type="protein sequence ID" value="KAE8244441.1"/>
    <property type="molecule type" value="Genomic_DNA"/>
</dbReference>
<reference evidence="1" key="1">
    <citation type="submission" date="2016-04" db="EMBL/GenBank/DDBJ databases">
        <authorList>
            <person name="Nguyen H.D."/>
            <person name="Kesanakurti P."/>
            <person name="Cullis J."/>
            <person name="Levesque C.A."/>
            <person name="Hambleton S."/>
        </authorList>
    </citation>
    <scope>NUCLEOTIDE SEQUENCE</scope>
    <source>
        <strain evidence="1">DAOMC 238032</strain>
    </source>
</reference>
<protein>
    <submittedName>
        <fullName evidence="1">Uncharacterized protein</fullName>
    </submittedName>
</protein>
<accession>A0A8T8SP69</accession>
<organism evidence="1 2">
    <name type="scientific">Tilletia caries</name>
    <name type="common">wheat bunt fungus</name>
    <dbReference type="NCBI Taxonomy" id="13290"/>
    <lineage>
        <taxon>Eukaryota</taxon>
        <taxon>Fungi</taxon>
        <taxon>Dikarya</taxon>
        <taxon>Basidiomycota</taxon>
        <taxon>Ustilaginomycotina</taxon>
        <taxon>Exobasidiomycetes</taxon>
        <taxon>Tilletiales</taxon>
        <taxon>Tilletiaceae</taxon>
        <taxon>Tilletia</taxon>
    </lineage>
</organism>
<reference evidence="1" key="2">
    <citation type="journal article" date="2019" name="IMA Fungus">
        <title>Genome sequencing and comparison of five Tilletia species to identify candidate genes for the detection of regulated species infecting wheat.</title>
        <authorList>
            <person name="Nguyen H.D.T."/>
            <person name="Sultana T."/>
            <person name="Kesanakurti P."/>
            <person name="Hambleton S."/>
        </authorList>
    </citation>
    <scope>NUCLEOTIDE SEQUENCE</scope>
    <source>
        <strain evidence="1">DAOMC 238032</strain>
    </source>
</reference>
<evidence type="ECO:0000313" key="2">
    <source>
        <dbReference type="Proteomes" id="UP000077671"/>
    </source>
</evidence>
<dbReference type="AlphaFoldDB" id="A0A8T8SP69"/>
<proteinExistence type="predicted"/>
<name>A0A8T8SP69_9BASI</name>